<name>X6LCG2_RETFI</name>
<organism evidence="1 2">
    <name type="scientific">Reticulomyxa filosa</name>
    <dbReference type="NCBI Taxonomy" id="46433"/>
    <lineage>
        <taxon>Eukaryota</taxon>
        <taxon>Sar</taxon>
        <taxon>Rhizaria</taxon>
        <taxon>Retaria</taxon>
        <taxon>Foraminifera</taxon>
        <taxon>Monothalamids</taxon>
        <taxon>Reticulomyxidae</taxon>
        <taxon>Reticulomyxa</taxon>
    </lineage>
</organism>
<evidence type="ECO:0000313" key="1">
    <source>
        <dbReference type="EMBL" id="ETN99238.1"/>
    </source>
</evidence>
<evidence type="ECO:0000313" key="2">
    <source>
        <dbReference type="Proteomes" id="UP000023152"/>
    </source>
</evidence>
<sequence>RGGCIMVVLYDNDNLRILWSRSSDIGIQSNKKRHHKLVCCDNRKKNINKKKKKKIKNIKVLLLIITLLSKKKKNAEKARKKKLWLDATVLASVWRETVTSARGKAMHLMNICFGFTTAMAWKDASVGLILHLYDKGTYRL</sequence>
<reference evidence="1 2" key="1">
    <citation type="journal article" date="2013" name="Curr. Biol.">
        <title>The Genome of the Foraminiferan Reticulomyxa filosa.</title>
        <authorList>
            <person name="Glockner G."/>
            <person name="Hulsmann N."/>
            <person name="Schleicher M."/>
            <person name="Noegel A.A."/>
            <person name="Eichinger L."/>
            <person name="Gallinger C."/>
            <person name="Pawlowski J."/>
            <person name="Sierra R."/>
            <person name="Euteneuer U."/>
            <person name="Pillet L."/>
            <person name="Moustafa A."/>
            <person name="Platzer M."/>
            <person name="Groth M."/>
            <person name="Szafranski K."/>
            <person name="Schliwa M."/>
        </authorList>
    </citation>
    <scope>NUCLEOTIDE SEQUENCE [LARGE SCALE GENOMIC DNA]</scope>
</reference>
<accession>X6LCG2</accession>
<keyword evidence="2" id="KW-1185">Reference proteome</keyword>
<dbReference type="Proteomes" id="UP000023152">
    <property type="component" value="Unassembled WGS sequence"/>
</dbReference>
<proteinExistence type="predicted"/>
<comment type="caution">
    <text evidence="1">The sequence shown here is derived from an EMBL/GenBank/DDBJ whole genome shotgun (WGS) entry which is preliminary data.</text>
</comment>
<feature type="non-terminal residue" evidence="1">
    <location>
        <position position="140"/>
    </location>
</feature>
<dbReference type="EMBL" id="ASPP01044509">
    <property type="protein sequence ID" value="ETN99238.1"/>
    <property type="molecule type" value="Genomic_DNA"/>
</dbReference>
<gene>
    <name evidence="1" type="ORF">RFI_38243</name>
</gene>
<protein>
    <submittedName>
        <fullName evidence="1">Uncharacterized protein</fullName>
    </submittedName>
</protein>
<feature type="non-terminal residue" evidence="1">
    <location>
        <position position="1"/>
    </location>
</feature>
<dbReference type="AlphaFoldDB" id="X6LCG2"/>